<dbReference type="EMBL" id="FCNX02000001">
    <property type="protein sequence ID" value="SAK42557.1"/>
    <property type="molecule type" value="Genomic_DNA"/>
</dbReference>
<dbReference type="AlphaFoldDB" id="A0A157ZCD1"/>
<gene>
    <name evidence="1" type="ORF">AWB77_00466</name>
</gene>
<proteinExistence type="predicted"/>
<dbReference type="Proteomes" id="UP000054903">
    <property type="component" value="Unassembled WGS sequence"/>
</dbReference>
<reference evidence="1" key="1">
    <citation type="submission" date="2016-01" db="EMBL/GenBank/DDBJ databases">
        <authorList>
            <person name="Peeters C."/>
        </authorList>
    </citation>
    <scope>NUCLEOTIDE SEQUENCE</scope>
    <source>
        <strain evidence="1">LMG 29320</strain>
    </source>
</reference>
<organism evidence="1 2">
    <name type="scientific">Caballeronia fortuita</name>
    <dbReference type="NCBI Taxonomy" id="1777138"/>
    <lineage>
        <taxon>Bacteria</taxon>
        <taxon>Pseudomonadati</taxon>
        <taxon>Pseudomonadota</taxon>
        <taxon>Betaproteobacteria</taxon>
        <taxon>Burkholderiales</taxon>
        <taxon>Burkholderiaceae</taxon>
        <taxon>Caballeronia</taxon>
    </lineage>
</organism>
<sequence>MGADISKLVSKPLSQDFSPTEVIFTGLDRVPDAPNRIAIYVEPRLATGLNELLPHVRSMLLQERGTGSCRHAALTGKGLTKAHAPRAWVDDMRESDEFEPDFLAGLQYRLHVVDALRPVGYCCFKLLVSGWTGFGVELDEAWLKPAYRGLGLGMILSRRVADLATFSLRELESRVSQQALQQSLDISVSGDVYSESGERFVPNVAESLVFSLNEHTWSALTLSDVEAAPHW</sequence>
<evidence type="ECO:0000313" key="1">
    <source>
        <dbReference type="EMBL" id="SAK42557.1"/>
    </source>
</evidence>
<dbReference type="SUPFAM" id="SSF55729">
    <property type="entry name" value="Acyl-CoA N-acyltransferases (Nat)"/>
    <property type="match status" value="1"/>
</dbReference>
<dbReference type="OrthoDB" id="8970374at2"/>
<protein>
    <submittedName>
        <fullName evidence="1">Uncharacterized protein</fullName>
    </submittedName>
</protein>
<evidence type="ECO:0000313" key="2">
    <source>
        <dbReference type="Proteomes" id="UP000054903"/>
    </source>
</evidence>
<keyword evidence="2" id="KW-1185">Reference proteome</keyword>
<accession>A0A157ZCD1</accession>
<dbReference type="RefSeq" id="WP_061132758.1">
    <property type="nucleotide sequence ID" value="NZ_FCNX02000001.1"/>
</dbReference>
<name>A0A157ZCD1_9BURK</name>
<comment type="caution">
    <text evidence="1">The sequence shown here is derived from an EMBL/GenBank/DDBJ whole genome shotgun (WGS) entry which is preliminary data.</text>
</comment>
<dbReference type="InterPro" id="IPR016181">
    <property type="entry name" value="Acyl_CoA_acyltransferase"/>
</dbReference>
<dbReference type="Gene3D" id="3.40.630.30">
    <property type="match status" value="1"/>
</dbReference>